<dbReference type="Proteomes" id="UP001153050">
    <property type="component" value="Unassembled WGS sequence"/>
</dbReference>
<proteinExistence type="predicted"/>
<evidence type="ECO:0000313" key="2">
    <source>
        <dbReference type="Proteomes" id="UP001153050"/>
    </source>
</evidence>
<organism evidence="1 2">
    <name type="scientific">Mesorhizobium escarrei</name>
    <dbReference type="NCBI Taxonomy" id="666018"/>
    <lineage>
        <taxon>Bacteria</taxon>
        <taxon>Pseudomonadati</taxon>
        <taxon>Pseudomonadota</taxon>
        <taxon>Alphaproteobacteria</taxon>
        <taxon>Hyphomicrobiales</taxon>
        <taxon>Phyllobacteriaceae</taxon>
        <taxon>Mesorhizobium</taxon>
    </lineage>
</organism>
<reference evidence="1 2" key="1">
    <citation type="submission" date="2022-03" db="EMBL/GenBank/DDBJ databases">
        <authorList>
            <person name="Brunel B."/>
        </authorList>
    </citation>
    <scope>NUCLEOTIDE SEQUENCE [LARGE SCALE GENOMIC DNA]</scope>
    <source>
        <strain evidence="1">STM5069sample</strain>
    </source>
</reference>
<accession>A0ABM9DW15</accession>
<name>A0ABM9DW15_9HYPH</name>
<dbReference type="EMBL" id="CAKXZT010000121">
    <property type="protein sequence ID" value="CAH2400926.1"/>
    <property type="molecule type" value="Genomic_DNA"/>
</dbReference>
<sequence>MTESMSYSSRLYASEIAALPPVPPILCPAIHPQTGLTKGIVAGDSKSAEAMRDAIVTVFRDPSRIGGIEVEIAGRLTALLGENAFQRRQGAWERW</sequence>
<protein>
    <submittedName>
        <fullName evidence="1">Uncharacterized protein</fullName>
    </submittedName>
</protein>
<evidence type="ECO:0000313" key="1">
    <source>
        <dbReference type="EMBL" id="CAH2400926.1"/>
    </source>
</evidence>
<keyword evidence="2" id="KW-1185">Reference proteome</keyword>
<gene>
    <name evidence="1" type="ORF">MES5069_270154</name>
</gene>
<comment type="caution">
    <text evidence="1">The sequence shown here is derived from an EMBL/GenBank/DDBJ whole genome shotgun (WGS) entry which is preliminary data.</text>
</comment>